<name>W6XQD0_COCC2</name>
<dbReference type="InterPro" id="IPR003137">
    <property type="entry name" value="PA_domain"/>
</dbReference>
<dbReference type="Pfam" id="PF02225">
    <property type="entry name" value="PA"/>
    <property type="match status" value="1"/>
</dbReference>
<dbReference type="PROSITE" id="PS00136">
    <property type="entry name" value="SUBTILASE_ASP"/>
    <property type="match status" value="1"/>
</dbReference>
<dbReference type="InterPro" id="IPR023828">
    <property type="entry name" value="Peptidase_S8_Ser-AS"/>
</dbReference>
<dbReference type="InterPro" id="IPR010435">
    <property type="entry name" value="C5a/SBT2-like_Fn3"/>
</dbReference>
<evidence type="ECO:0000256" key="5">
    <source>
        <dbReference type="ARBA" id="ARBA00022729"/>
    </source>
</evidence>
<dbReference type="Gene3D" id="3.40.50.200">
    <property type="entry name" value="Peptidase S8/S53 domain"/>
    <property type="match status" value="1"/>
</dbReference>
<protein>
    <recommendedName>
        <fullName evidence="16">Peptidase S8/S53 domain-containing protein</fullName>
    </recommendedName>
</protein>
<keyword evidence="2" id="KW-0134">Cell wall</keyword>
<dbReference type="SUPFAM" id="SSF52025">
    <property type="entry name" value="PA domain"/>
    <property type="match status" value="1"/>
</dbReference>
<accession>W6XQD0</accession>
<dbReference type="OrthoDB" id="10256524at2759"/>
<dbReference type="InterPro" id="IPR015500">
    <property type="entry name" value="Peptidase_S8_subtilisin-rel"/>
</dbReference>
<dbReference type="HOGENOM" id="CLU_003559_4_0_1"/>
<keyword evidence="6 9" id="KW-0378">Hydrolase</keyword>
<keyword evidence="7 9" id="KW-0720">Serine protease</keyword>
<dbReference type="Pfam" id="PF06280">
    <property type="entry name" value="fn3_5"/>
    <property type="match status" value="1"/>
</dbReference>
<dbReference type="PROSITE" id="PS51892">
    <property type="entry name" value="SUBTILASE"/>
    <property type="match status" value="1"/>
</dbReference>
<keyword evidence="3" id="KW-0964">Secreted</keyword>
<evidence type="ECO:0000313" key="14">
    <source>
        <dbReference type="EMBL" id="EUC27525.1"/>
    </source>
</evidence>
<evidence type="ECO:0000256" key="6">
    <source>
        <dbReference type="ARBA" id="ARBA00022801"/>
    </source>
</evidence>
<keyword evidence="4 9" id="KW-0645">Protease</keyword>
<evidence type="ECO:0000259" key="12">
    <source>
        <dbReference type="Pfam" id="PF02225"/>
    </source>
</evidence>
<dbReference type="PROSITE" id="PS00137">
    <property type="entry name" value="SUBTILASE_HIS"/>
    <property type="match status" value="1"/>
</dbReference>
<dbReference type="KEGG" id="bze:COCCADRAFT_41775"/>
<evidence type="ECO:0000259" key="13">
    <source>
        <dbReference type="Pfam" id="PF06280"/>
    </source>
</evidence>
<evidence type="ECO:0000256" key="7">
    <source>
        <dbReference type="ARBA" id="ARBA00022825"/>
    </source>
</evidence>
<dbReference type="AlphaFoldDB" id="W6XQD0"/>
<proteinExistence type="inferred from homology"/>
<comment type="similarity">
    <text evidence="1 9 10">Belongs to the peptidase S8 family.</text>
</comment>
<keyword evidence="5" id="KW-0732">Signal</keyword>
<dbReference type="PROSITE" id="PS00138">
    <property type="entry name" value="SUBTILASE_SER"/>
    <property type="match status" value="1"/>
</dbReference>
<evidence type="ECO:0000256" key="8">
    <source>
        <dbReference type="PIRSR" id="PIRSR615500-1"/>
    </source>
</evidence>
<organism evidence="14 15">
    <name type="scientific">Cochliobolus carbonum (strain 26-R-13)</name>
    <name type="common">Maize leaf spot fungus</name>
    <name type="synonym">Bipolaris zeicola</name>
    <dbReference type="NCBI Taxonomy" id="930089"/>
    <lineage>
        <taxon>Eukaryota</taxon>
        <taxon>Fungi</taxon>
        <taxon>Dikarya</taxon>
        <taxon>Ascomycota</taxon>
        <taxon>Pezizomycotina</taxon>
        <taxon>Dothideomycetes</taxon>
        <taxon>Pleosporomycetidae</taxon>
        <taxon>Pleosporales</taxon>
        <taxon>Pleosporineae</taxon>
        <taxon>Pleosporaceae</taxon>
        <taxon>Bipolaris</taxon>
    </lineage>
</organism>
<dbReference type="GO" id="GO:0016020">
    <property type="term" value="C:membrane"/>
    <property type="evidence" value="ECO:0007669"/>
    <property type="project" value="InterPro"/>
</dbReference>
<evidence type="ECO:0000256" key="4">
    <source>
        <dbReference type="ARBA" id="ARBA00022670"/>
    </source>
</evidence>
<feature type="active site" description="Charge relay system" evidence="8 9">
    <location>
        <position position="121"/>
    </location>
</feature>
<feature type="active site" description="Charge relay system" evidence="8 9">
    <location>
        <position position="445"/>
    </location>
</feature>
<evidence type="ECO:0000256" key="9">
    <source>
        <dbReference type="PROSITE-ProRule" id="PRU01240"/>
    </source>
</evidence>
<dbReference type="eggNOG" id="KOG4266">
    <property type="taxonomic scope" value="Eukaryota"/>
</dbReference>
<dbReference type="GO" id="GO:0004252">
    <property type="term" value="F:serine-type endopeptidase activity"/>
    <property type="evidence" value="ECO:0007669"/>
    <property type="project" value="UniProtKB-UniRule"/>
</dbReference>
<dbReference type="InterPro" id="IPR023827">
    <property type="entry name" value="Peptidase_S8_Asp-AS"/>
</dbReference>
<evidence type="ECO:0000256" key="10">
    <source>
        <dbReference type="RuleBase" id="RU003355"/>
    </source>
</evidence>
<dbReference type="CDD" id="cd02124">
    <property type="entry name" value="PA_PoS1_like"/>
    <property type="match status" value="1"/>
</dbReference>
<feature type="domain" description="Peptidase S8/S53" evidence="11">
    <location>
        <begin position="63"/>
        <end position="481"/>
    </location>
</feature>
<evidence type="ECO:0000256" key="2">
    <source>
        <dbReference type="ARBA" id="ARBA00022512"/>
    </source>
</evidence>
<dbReference type="InterPro" id="IPR036852">
    <property type="entry name" value="Peptidase_S8/S53_dom_sf"/>
</dbReference>
<dbReference type="PANTHER" id="PTHR43806">
    <property type="entry name" value="PEPTIDASE S8"/>
    <property type="match status" value="1"/>
</dbReference>
<evidence type="ECO:0000313" key="15">
    <source>
        <dbReference type="Proteomes" id="UP000053841"/>
    </source>
</evidence>
<dbReference type="GeneID" id="19149554"/>
<keyword evidence="15" id="KW-1185">Reference proteome</keyword>
<dbReference type="InterPro" id="IPR046450">
    <property type="entry name" value="PA_dom_sf"/>
</dbReference>
<dbReference type="Proteomes" id="UP000053841">
    <property type="component" value="Unassembled WGS sequence"/>
</dbReference>
<dbReference type="PRINTS" id="PR00723">
    <property type="entry name" value="SUBTILISIN"/>
</dbReference>
<feature type="active site" description="Charge relay system" evidence="8 9">
    <location>
        <position position="72"/>
    </location>
</feature>
<dbReference type="GO" id="GO:0006508">
    <property type="term" value="P:proteolysis"/>
    <property type="evidence" value="ECO:0007669"/>
    <property type="project" value="UniProtKB-KW"/>
</dbReference>
<dbReference type="EMBL" id="KI964914">
    <property type="protein sequence ID" value="EUC27525.1"/>
    <property type="molecule type" value="Genomic_DNA"/>
</dbReference>
<evidence type="ECO:0008006" key="16">
    <source>
        <dbReference type="Google" id="ProtNLM"/>
    </source>
</evidence>
<reference evidence="14 15" key="1">
    <citation type="journal article" date="2013" name="PLoS Genet.">
        <title>Comparative genome structure, secondary metabolite, and effector coding capacity across Cochliobolus pathogens.</title>
        <authorList>
            <person name="Condon B.J."/>
            <person name="Leng Y."/>
            <person name="Wu D."/>
            <person name="Bushley K.E."/>
            <person name="Ohm R.A."/>
            <person name="Otillar R."/>
            <person name="Martin J."/>
            <person name="Schackwitz W."/>
            <person name="Grimwood J."/>
            <person name="MohdZainudin N."/>
            <person name="Xue C."/>
            <person name="Wang R."/>
            <person name="Manning V.A."/>
            <person name="Dhillon B."/>
            <person name="Tu Z.J."/>
            <person name="Steffenson B.J."/>
            <person name="Salamov A."/>
            <person name="Sun H."/>
            <person name="Lowry S."/>
            <person name="LaButti K."/>
            <person name="Han J."/>
            <person name="Copeland A."/>
            <person name="Lindquist E."/>
            <person name="Barry K."/>
            <person name="Schmutz J."/>
            <person name="Baker S.E."/>
            <person name="Ciuffetti L.M."/>
            <person name="Grigoriev I.V."/>
            <person name="Zhong S."/>
            <person name="Turgeon B.G."/>
        </authorList>
    </citation>
    <scope>NUCLEOTIDE SEQUENCE [LARGE SCALE GENOMIC DNA]</scope>
    <source>
        <strain evidence="14 15">26-R-13</strain>
    </source>
</reference>
<dbReference type="Gene3D" id="3.50.30.30">
    <property type="match status" value="1"/>
</dbReference>
<gene>
    <name evidence="14" type="ORF">COCCADRAFT_41775</name>
</gene>
<dbReference type="InterPro" id="IPR022398">
    <property type="entry name" value="Peptidase_S8_His-AS"/>
</dbReference>
<dbReference type="RefSeq" id="XP_007718175.1">
    <property type="nucleotide sequence ID" value="XM_007719985.1"/>
</dbReference>
<sequence length="789" mass="84418">MKLPGVKNMWPVQHHTLPDYDTKWVGTEPSKLNSSLFKRDVIGNYPPHVMTQIDRLRADGITGSGIKIAVIDTGVDYSHYLLGGCFGKGCVVGYGFDFVGDEYNGKNTPVPDPDPMDCSGHGTHIAGVIAAKENEFGFFGAALDVTIGAYRVYGCTGQGVTTDVLIAAFTKAVEDGSNIITASIGVTGGWPYDAWTLTVERIVAAGIPCILSTGNEGQGGLFMPGGAAHGKNVASVSSYDNTQIPTFWSTAKYTVDDSPEMPFYWTAGDPAKWTNLSLPLTALSYDYNNSNDACNSLPGNTMDLSGSIVLIRRGNCDFSQKAANAVARGARYIIFYSNTESVYSPEMTTDGLLGTGMISASQGKTFIENLKNGSKIVVKITDPANAAHHVTFRTNNSTGGYVSTYASWGPTFELDVKPQFGAPGGWILSTYPIAKGGFAVLSGTSMACPLVAAAYALVAQVRQTFDPIILRNVLSATAKPTNFNNGTATFPYLAPVPQQGSGMIQVYDAAHCTTLLSTSSLLLNDTAHFINSTRFYIHNTGDVDIVYRLSPKQAATAYTLPSNSIYPANFPPALSEGHADIRFSEHAITVPAGQSKLVEISMTPPSLDVARLGVYSGFIAIDATNGETLSLPFMGVSGSMRNATVLAKGFLSNSTDAKASPVLNGTHYELVESELMRNDSKLVIPTVSVTLALGSPLLRVDVVPYLTSNSSSKLVLGIISLGSIKGFPKRYLSRGQDSWSWTGQLDDGSYVPDGQYKLLIRALRIFGNPDNEDDYDKVETVSFSLKYRV</sequence>
<dbReference type="CDD" id="cd07489">
    <property type="entry name" value="Peptidases_S8_5"/>
    <property type="match status" value="1"/>
</dbReference>
<dbReference type="SUPFAM" id="SSF52743">
    <property type="entry name" value="Subtilisin-like"/>
    <property type="match status" value="1"/>
</dbReference>
<evidence type="ECO:0000256" key="3">
    <source>
        <dbReference type="ARBA" id="ARBA00022525"/>
    </source>
</evidence>
<feature type="domain" description="C5a peptidase/Subtilisin-like protease SBT2-like Fn3-like" evidence="13">
    <location>
        <begin position="523"/>
        <end position="634"/>
    </location>
</feature>
<dbReference type="InterPro" id="IPR034187">
    <property type="entry name" value="Peptidases_S8_5"/>
</dbReference>
<dbReference type="PANTHER" id="PTHR43806:SF66">
    <property type="entry name" value="SERIN ENDOPEPTIDASE"/>
    <property type="match status" value="1"/>
</dbReference>
<evidence type="ECO:0000256" key="1">
    <source>
        <dbReference type="ARBA" id="ARBA00011073"/>
    </source>
</evidence>
<dbReference type="Pfam" id="PF00082">
    <property type="entry name" value="Peptidase_S8"/>
    <property type="match status" value="1"/>
</dbReference>
<dbReference type="InterPro" id="IPR000209">
    <property type="entry name" value="Peptidase_S8/S53_dom"/>
</dbReference>
<evidence type="ECO:0000259" key="11">
    <source>
        <dbReference type="Pfam" id="PF00082"/>
    </source>
</evidence>
<feature type="domain" description="PA" evidence="12">
    <location>
        <begin position="286"/>
        <end position="364"/>
    </location>
</feature>
<dbReference type="InterPro" id="IPR050131">
    <property type="entry name" value="Peptidase_S8_subtilisin-like"/>
</dbReference>